<dbReference type="GO" id="GO:0016020">
    <property type="term" value="C:membrane"/>
    <property type="evidence" value="ECO:0007669"/>
    <property type="project" value="TreeGrafter"/>
</dbReference>
<organism evidence="13 14">
    <name type="scientific">Hydnum rufescens UP504</name>
    <dbReference type="NCBI Taxonomy" id="1448309"/>
    <lineage>
        <taxon>Eukaryota</taxon>
        <taxon>Fungi</taxon>
        <taxon>Dikarya</taxon>
        <taxon>Basidiomycota</taxon>
        <taxon>Agaricomycotina</taxon>
        <taxon>Agaricomycetes</taxon>
        <taxon>Cantharellales</taxon>
        <taxon>Hydnaceae</taxon>
        <taxon>Hydnum</taxon>
    </lineage>
</organism>
<gene>
    <name evidence="13" type="ORF">BS47DRAFT_1337113</name>
</gene>
<feature type="coiled-coil region" evidence="9">
    <location>
        <begin position="1684"/>
        <end position="1852"/>
    </location>
</feature>
<keyword evidence="2 8" id="KW-0547">Nucleotide-binding</keyword>
<dbReference type="Gene3D" id="1.20.58.530">
    <property type="match status" value="1"/>
</dbReference>
<dbReference type="InterPro" id="IPR027417">
    <property type="entry name" value="P-loop_NTPase"/>
</dbReference>
<keyword evidence="6 8" id="KW-0505">Motor protein</keyword>
<dbReference type="OrthoDB" id="6108017at2759"/>
<keyword evidence="5 8" id="KW-0518">Myosin</keyword>
<comment type="similarity">
    <text evidence="1 8">Belongs to the TRAFAC class myosin-kinesin ATPase superfamily. Myosin family.</text>
</comment>
<dbReference type="PRINTS" id="PR00193">
    <property type="entry name" value="MYOSINHEAVY"/>
</dbReference>
<feature type="region of interest" description="Actin-binding" evidence="8">
    <location>
        <begin position="661"/>
        <end position="683"/>
    </location>
</feature>
<dbReference type="Pfam" id="PF02736">
    <property type="entry name" value="Myosin_N"/>
    <property type="match status" value="1"/>
</dbReference>
<dbReference type="InterPro" id="IPR008989">
    <property type="entry name" value="Myosin_S1_N"/>
</dbReference>
<proteinExistence type="inferred from homology"/>
<evidence type="ECO:0000256" key="1">
    <source>
        <dbReference type="ARBA" id="ARBA00008314"/>
    </source>
</evidence>
<evidence type="ECO:0000256" key="7">
    <source>
        <dbReference type="ARBA" id="ARBA00023203"/>
    </source>
</evidence>
<protein>
    <recommendedName>
        <fullName evidence="15">Nonmuscle myosin heavy chain b</fullName>
    </recommendedName>
</protein>
<feature type="compositionally biased region" description="Basic and acidic residues" evidence="10">
    <location>
        <begin position="2240"/>
        <end position="2252"/>
    </location>
</feature>
<feature type="compositionally biased region" description="Basic and acidic residues" evidence="10">
    <location>
        <begin position="1910"/>
        <end position="1923"/>
    </location>
</feature>
<feature type="domain" description="Myosin N-terminal SH3-like" evidence="12">
    <location>
        <begin position="25"/>
        <end position="75"/>
    </location>
</feature>
<dbReference type="SUPFAM" id="SSF50084">
    <property type="entry name" value="Myosin S1 fragment, N-terminal domain"/>
    <property type="match status" value="1"/>
</dbReference>
<dbReference type="SMART" id="SM00242">
    <property type="entry name" value="MYSc"/>
    <property type="match status" value="1"/>
</dbReference>
<evidence type="ECO:0000256" key="6">
    <source>
        <dbReference type="ARBA" id="ARBA00023175"/>
    </source>
</evidence>
<feature type="domain" description="Myosin motor" evidence="11">
    <location>
        <begin position="79"/>
        <end position="783"/>
    </location>
</feature>
<dbReference type="GO" id="GO:0016459">
    <property type="term" value="C:myosin complex"/>
    <property type="evidence" value="ECO:0007669"/>
    <property type="project" value="UniProtKB-KW"/>
</dbReference>
<dbReference type="GO" id="GO:0005737">
    <property type="term" value="C:cytoplasm"/>
    <property type="evidence" value="ECO:0007669"/>
    <property type="project" value="TreeGrafter"/>
</dbReference>
<dbReference type="PANTHER" id="PTHR13140">
    <property type="entry name" value="MYOSIN"/>
    <property type="match status" value="1"/>
</dbReference>
<dbReference type="InterPro" id="IPR036961">
    <property type="entry name" value="Kinesin_motor_dom_sf"/>
</dbReference>
<feature type="coiled-coil region" evidence="9">
    <location>
        <begin position="849"/>
        <end position="944"/>
    </location>
</feature>
<dbReference type="PANTHER" id="PTHR13140:SF857">
    <property type="entry name" value="MYOSIN-11"/>
    <property type="match status" value="1"/>
</dbReference>
<evidence type="ECO:0000256" key="8">
    <source>
        <dbReference type="PROSITE-ProRule" id="PRU00782"/>
    </source>
</evidence>
<dbReference type="PROSITE" id="PS51844">
    <property type="entry name" value="SH3_LIKE"/>
    <property type="match status" value="1"/>
</dbReference>
<dbReference type="PROSITE" id="PS50096">
    <property type="entry name" value="IQ"/>
    <property type="match status" value="1"/>
</dbReference>
<name>A0A9P6E1I7_9AGAM</name>
<dbReference type="SUPFAM" id="SSF52540">
    <property type="entry name" value="P-loop containing nucleoside triphosphate hydrolases"/>
    <property type="match status" value="1"/>
</dbReference>
<dbReference type="GO" id="GO:0005524">
    <property type="term" value="F:ATP binding"/>
    <property type="evidence" value="ECO:0007669"/>
    <property type="project" value="UniProtKB-UniRule"/>
</dbReference>
<dbReference type="PROSITE" id="PS51456">
    <property type="entry name" value="MYOSIN_MOTOR"/>
    <property type="match status" value="1"/>
</dbReference>
<dbReference type="FunFam" id="1.10.10.820:FF:000001">
    <property type="entry name" value="Myosin heavy chain"/>
    <property type="match status" value="1"/>
</dbReference>
<keyword evidence="14" id="KW-1185">Reference proteome</keyword>
<keyword evidence="3 8" id="KW-0067">ATP-binding</keyword>
<dbReference type="Pfam" id="PF00063">
    <property type="entry name" value="Myosin_head"/>
    <property type="match status" value="2"/>
</dbReference>
<dbReference type="InterPro" id="IPR004009">
    <property type="entry name" value="SH3_Myosin"/>
</dbReference>
<feature type="compositionally biased region" description="Basic and acidic residues" evidence="10">
    <location>
        <begin position="1455"/>
        <end position="1479"/>
    </location>
</feature>
<feature type="coiled-coil region" evidence="9">
    <location>
        <begin position="1047"/>
        <end position="1193"/>
    </location>
</feature>
<dbReference type="GO" id="GO:0000146">
    <property type="term" value="F:microfilament motor activity"/>
    <property type="evidence" value="ECO:0007669"/>
    <property type="project" value="TreeGrafter"/>
</dbReference>
<dbReference type="InterPro" id="IPR002928">
    <property type="entry name" value="Myosin_tail"/>
</dbReference>
<evidence type="ECO:0000256" key="9">
    <source>
        <dbReference type="SAM" id="Coils"/>
    </source>
</evidence>
<feature type="binding site" evidence="8">
    <location>
        <begin position="172"/>
        <end position="179"/>
    </location>
    <ligand>
        <name>ATP</name>
        <dbReference type="ChEBI" id="CHEBI:30616"/>
    </ligand>
</feature>
<comment type="caution">
    <text evidence="13">The sequence shown here is derived from an EMBL/GenBank/DDBJ whole genome shotgun (WGS) entry which is preliminary data.</text>
</comment>
<evidence type="ECO:0000256" key="5">
    <source>
        <dbReference type="ARBA" id="ARBA00023123"/>
    </source>
</evidence>
<dbReference type="GO" id="GO:0051015">
    <property type="term" value="F:actin filament binding"/>
    <property type="evidence" value="ECO:0007669"/>
    <property type="project" value="InterPro"/>
</dbReference>
<evidence type="ECO:0000259" key="11">
    <source>
        <dbReference type="PROSITE" id="PS51456"/>
    </source>
</evidence>
<sequence length="2284" mass="260709">MHAVAPRPSLGAEAARAAVLQAEFNEKRWVWVPDEKEGYLAGWVLREDDDLGEIMLATGGETRTVPLYSLSKMNPPKFDRVDDIADLTFLNEASVVHNLRLRYGSGAIYTYSGLFLVAINPYTNLPLYSESVVQQYRNKRKEENPPHIFAVAENAWISMGEVRENQSILITGESGAGKTENTKKVIQYLAAIAAEQANLSSSPSSNSVGVTNSLSGIPRSAPFKSRHRSNTLSQAIVKSPALGLMERQILQANPILEAFGNAQTQRNNNSSRFGKFVRISFSGDGTIAGANIDWYLLEKSRVTFRSVGERSFHVFYQLLEGGGALKSPLLLDGNIEDYNYLNKSRSHVDGIDDREEWRALKTALDVVGFSPEEQFDLFRVAAAILHIGNIDVTSDRSDQAHIPVPSQVEKACHLLGLPVPEFTKAVLRPRVLAGREWVTQARTKQQASDELSSLCKTIYEKSFGAMVDRINKALDRPVPQIYIHWSARHRWIRDFHTILQSSYHRLGVQNFGLDLQPTIDLIESREPIGILSCLDEECIMPRATDATFTEKLHSLWTLSASSTSDQTPPHPGMSKYTPSRLTKGFVIIHYAGKVEYDTEGWLEKNKDPLNSNLTRVMASSSERYISQLFAEYGDNGDIGVVKKRVKKGAFRTVGQRHKEQLSSLMTQLKATQPHFVRCIVPNPLKRPGRVDIPLILDQLRCNGVLEGIRIARLGYPNRLPFAEFRQRYETLTPGILPPGYMDGRKACTRMVEALDLDSSSYAIGNSKVFFKAGVLAELEERRDALLFDIFSRLQAVGRMYTARRQMKKILNRAVAVRTIQRNARVYGELREWPWWQLYTKVRPLLAATRNDEELRKKELELALVKERAERDQREKAALEALKMQLEQEKRKIEDELEAEREFALDKDRILERSKKREARLEEEVAVLQADLETLDSQLERAMAAQKAGEEKYVALKTAFDHAADHLVRLETAEKQWAEQEKALFGEKTEKEHEWEATRARCNVLEREGDELRRTLVEKDEDLVRFKKRTDATIAELETKLTVEVKNRDVNASRSDQLEREARQAREQLADLARTATDYESIVQKKENELARLGSQILASHRDRDTALTHVTELQGHLDTLKDEVQAQELDRERGAQARAKLEAEIDELRTLLNAKASEDTRRSEAEKSQEQELSDLRARVAKAQLDLVDERRLAVEVQSKLKVDLETLQREHNSTVGINHDLQTRAKENEKGKIEAEQALQAVEKSKRAAEADLHTLRSKQLDLEGQLAETLKAKEALDRQLASAQAKHQDFEDAVLQIEREKASWVRQMESVRKQVEAETSRRTQVEQGAKLQHREATQLKEQFAKLELEHKKTLDDLHQRDWEVSQLRSKQDKTIVEHVHVLEEAKRVTDRQLALAQQELKDLTAYVKSLEKAKTRLIGDAEDLTRQTERERLELKAKEKAAKAHEQLALRAKDDVENERKAREAAELRTRRAESELKNMQSQLADTQRQLETSKRSKAQLESELASLVNDGDTPNSADKIRRQYEAKITQLEQNNANAGHTRSNADRIRQHVEQQQIQLRRLIMTQMPKDDSFRTRLLRELEEFDKRLLQEFSHRPSTPVSEIRTLANVSPSKRTSMNGVARPRLSSLGENSHLVEAELSGLRQQIQTLEIQIVASDRVRQHLQAVLRDITADLDHTDGTKQSLQTHRAKLAQENARLKELLDEEADTRRANESAQLDGVKALWTKFQHTISQEQASYAKLEDSRKALLAQQRAAQTELEDHRRQVTELLQSKQHLQTTVADLKDRLEREFIAKNEETAAKLQLQAQLQEIEASSAASSTVNSEFKEAVETYKAKAEAYLGRLEAAEIAKAKAMRAETFARKSLQEAEKAMTEVIGERKACEEGLRSAEAHIRSLEARLEKEMEEERDQHQKDLAERDFTIDQTRKKYQTELAQLSEELQSQRETMSRLREENRKTRGDLDNLQLQYDDEVYSGNAWKKEKERLESKIADLTGAYDSATTVQSEQQSQIVNLLSQVRELRGVLDDAEADRTALQQARRNLEARLSDIAQGHHADSEKLSSDRVLQALHLEKQDLRSSLDEQRDRVALASERLKKAEAHALDCQNQLNQIRKENSDLDRRNAELDKQVKELNLRIVDQETKSYAASPRPSSQNRRLEVRVEELTAKLNQELKEKAESGRAHRNADKSIREAQFQLAENERIRLRLEAEVKTYEAKVTKMRSAMDELQTSEGDLQLAKRRAERDAAEQKQRTLALEREVERLRIRLERPSTAMLSSPISSPRK</sequence>
<evidence type="ECO:0000256" key="10">
    <source>
        <dbReference type="SAM" id="MobiDB-lite"/>
    </source>
</evidence>
<dbReference type="Gene3D" id="2.30.30.360">
    <property type="entry name" value="Myosin S1 fragment, N-terminal"/>
    <property type="match status" value="1"/>
</dbReference>
<dbReference type="Gene3D" id="3.30.70.1590">
    <property type="match status" value="1"/>
</dbReference>
<feature type="region of interest" description="Disordered" evidence="10">
    <location>
        <begin position="2227"/>
        <end position="2252"/>
    </location>
</feature>
<accession>A0A9P6E1I7</accession>
<feature type="compositionally biased region" description="Polar residues" evidence="10">
    <location>
        <begin position="1480"/>
        <end position="1493"/>
    </location>
</feature>
<reference evidence="13" key="1">
    <citation type="journal article" date="2020" name="Nat. Commun.">
        <title>Large-scale genome sequencing of mycorrhizal fungi provides insights into the early evolution of symbiotic traits.</title>
        <authorList>
            <person name="Miyauchi S."/>
            <person name="Kiss E."/>
            <person name="Kuo A."/>
            <person name="Drula E."/>
            <person name="Kohler A."/>
            <person name="Sanchez-Garcia M."/>
            <person name="Morin E."/>
            <person name="Andreopoulos B."/>
            <person name="Barry K.W."/>
            <person name="Bonito G."/>
            <person name="Buee M."/>
            <person name="Carver A."/>
            <person name="Chen C."/>
            <person name="Cichocki N."/>
            <person name="Clum A."/>
            <person name="Culley D."/>
            <person name="Crous P.W."/>
            <person name="Fauchery L."/>
            <person name="Girlanda M."/>
            <person name="Hayes R.D."/>
            <person name="Keri Z."/>
            <person name="LaButti K."/>
            <person name="Lipzen A."/>
            <person name="Lombard V."/>
            <person name="Magnuson J."/>
            <person name="Maillard F."/>
            <person name="Murat C."/>
            <person name="Nolan M."/>
            <person name="Ohm R.A."/>
            <person name="Pangilinan J."/>
            <person name="Pereira M.F."/>
            <person name="Perotto S."/>
            <person name="Peter M."/>
            <person name="Pfister S."/>
            <person name="Riley R."/>
            <person name="Sitrit Y."/>
            <person name="Stielow J.B."/>
            <person name="Szollosi G."/>
            <person name="Zifcakova L."/>
            <person name="Stursova M."/>
            <person name="Spatafora J.W."/>
            <person name="Tedersoo L."/>
            <person name="Vaario L.M."/>
            <person name="Yamada A."/>
            <person name="Yan M."/>
            <person name="Wang P."/>
            <person name="Xu J."/>
            <person name="Bruns T."/>
            <person name="Baldrian P."/>
            <person name="Vilgalys R."/>
            <person name="Dunand C."/>
            <person name="Henrissat B."/>
            <person name="Grigoriev I.V."/>
            <person name="Hibbett D."/>
            <person name="Nagy L.G."/>
            <person name="Martin F.M."/>
        </authorList>
    </citation>
    <scope>NUCLEOTIDE SEQUENCE</scope>
    <source>
        <strain evidence="13">UP504</strain>
    </source>
</reference>
<dbReference type="Pfam" id="PF01576">
    <property type="entry name" value="Myosin_tail_1"/>
    <property type="match status" value="1"/>
</dbReference>
<evidence type="ECO:0000313" key="14">
    <source>
        <dbReference type="Proteomes" id="UP000886523"/>
    </source>
</evidence>
<dbReference type="InterPro" id="IPR001609">
    <property type="entry name" value="Myosin_head_motor_dom-like"/>
</dbReference>
<dbReference type="Gene3D" id="4.10.270.10">
    <property type="entry name" value="Myosin, subunit A"/>
    <property type="match status" value="1"/>
</dbReference>
<keyword evidence="4 9" id="KW-0175">Coiled coil</keyword>
<keyword evidence="7 8" id="KW-0009">Actin-binding</keyword>
<evidence type="ECO:0000256" key="3">
    <source>
        <dbReference type="ARBA" id="ARBA00022840"/>
    </source>
</evidence>
<dbReference type="SUPFAM" id="SSF90257">
    <property type="entry name" value="Myosin rod fragments"/>
    <property type="match status" value="2"/>
</dbReference>
<evidence type="ECO:0000256" key="2">
    <source>
        <dbReference type="ARBA" id="ARBA00022741"/>
    </source>
</evidence>
<dbReference type="EMBL" id="MU128918">
    <property type="protein sequence ID" value="KAF9519353.1"/>
    <property type="molecule type" value="Genomic_DNA"/>
</dbReference>
<dbReference type="Proteomes" id="UP000886523">
    <property type="component" value="Unassembled WGS sequence"/>
</dbReference>
<evidence type="ECO:0000259" key="12">
    <source>
        <dbReference type="PROSITE" id="PS51844"/>
    </source>
</evidence>
<feature type="coiled-coil region" evidence="9">
    <location>
        <begin position="1233"/>
        <end position="1302"/>
    </location>
</feature>
<evidence type="ECO:0008006" key="15">
    <source>
        <dbReference type="Google" id="ProtNLM"/>
    </source>
</evidence>
<feature type="coiled-coil region" evidence="9">
    <location>
        <begin position="1331"/>
        <end position="1358"/>
    </location>
</feature>
<evidence type="ECO:0000256" key="4">
    <source>
        <dbReference type="ARBA" id="ARBA00023054"/>
    </source>
</evidence>
<dbReference type="Gene3D" id="1.20.120.720">
    <property type="entry name" value="Myosin VI head, motor domain, U50 subdomain"/>
    <property type="match status" value="1"/>
</dbReference>
<dbReference type="FunFam" id="3.40.850.10:FF:000101">
    <property type="entry name" value="Slow myosin heavy chain 2"/>
    <property type="match status" value="1"/>
</dbReference>
<feature type="region of interest" description="Disordered" evidence="10">
    <location>
        <begin position="1455"/>
        <end position="1500"/>
    </location>
</feature>
<dbReference type="GO" id="GO:0007015">
    <property type="term" value="P:actin filament organization"/>
    <property type="evidence" value="ECO:0007669"/>
    <property type="project" value="TreeGrafter"/>
</dbReference>
<dbReference type="Gene3D" id="3.40.850.10">
    <property type="entry name" value="Kinesin motor domain"/>
    <property type="match status" value="2"/>
</dbReference>
<evidence type="ECO:0000313" key="13">
    <source>
        <dbReference type="EMBL" id="KAF9519353.1"/>
    </source>
</evidence>
<dbReference type="CDD" id="cd01377">
    <property type="entry name" value="MYSc_class_II"/>
    <property type="match status" value="1"/>
</dbReference>
<feature type="region of interest" description="Disordered" evidence="10">
    <location>
        <begin position="1903"/>
        <end position="1923"/>
    </location>
</feature>